<dbReference type="SUPFAM" id="SSF51735">
    <property type="entry name" value="NAD(P)-binding Rossmann-fold domains"/>
    <property type="match status" value="1"/>
</dbReference>
<evidence type="ECO:0008006" key="7">
    <source>
        <dbReference type="Google" id="ProtNLM"/>
    </source>
</evidence>
<evidence type="ECO:0000256" key="4">
    <source>
        <dbReference type="SAM" id="SignalP"/>
    </source>
</evidence>
<proteinExistence type="inferred from homology"/>
<protein>
    <recommendedName>
        <fullName evidence="7">NAD(P)-binding protein</fullName>
    </recommendedName>
</protein>
<dbReference type="STRING" id="58919.A0A316Z301"/>
<dbReference type="RefSeq" id="XP_025595617.1">
    <property type="nucleotide sequence ID" value="XM_025739166.1"/>
</dbReference>
<dbReference type="EMBL" id="KZ819305">
    <property type="protein sequence ID" value="PWN95338.1"/>
    <property type="molecule type" value="Genomic_DNA"/>
</dbReference>
<evidence type="ECO:0000313" key="5">
    <source>
        <dbReference type="EMBL" id="PWN95338.1"/>
    </source>
</evidence>
<feature type="signal peptide" evidence="4">
    <location>
        <begin position="1"/>
        <end position="24"/>
    </location>
</feature>
<evidence type="ECO:0000313" key="6">
    <source>
        <dbReference type="Proteomes" id="UP000245946"/>
    </source>
</evidence>
<dbReference type="AlphaFoldDB" id="A0A316Z301"/>
<comment type="similarity">
    <text evidence="1">Belongs to the short-chain dehydrogenases/reductases (SDR) family.</text>
</comment>
<feature type="compositionally biased region" description="Basic and acidic residues" evidence="3">
    <location>
        <begin position="283"/>
        <end position="295"/>
    </location>
</feature>
<dbReference type="GeneID" id="37266712"/>
<feature type="chain" id="PRO_5016336472" description="NAD(P)-binding protein" evidence="4">
    <location>
        <begin position="25"/>
        <end position="306"/>
    </location>
</feature>
<dbReference type="Gene3D" id="3.40.50.720">
    <property type="entry name" value="NAD(P)-binding Rossmann-like Domain"/>
    <property type="match status" value="1"/>
</dbReference>
<dbReference type="OrthoDB" id="9876299at2759"/>
<evidence type="ECO:0000256" key="1">
    <source>
        <dbReference type="ARBA" id="ARBA00006484"/>
    </source>
</evidence>
<keyword evidence="6" id="KW-1185">Reference proteome</keyword>
<keyword evidence="2" id="KW-0560">Oxidoreductase</keyword>
<accession>A0A316Z301</accession>
<organism evidence="5 6">
    <name type="scientific">Tilletiopsis washingtonensis</name>
    <dbReference type="NCBI Taxonomy" id="58919"/>
    <lineage>
        <taxon>Eukaryota</taxon>
        <taxon>Fungi</taxon>
        <taxon>Dikarya</taxon>
        <taxon>Basidiomycota</taxon>
        <taxon>Ustilaginomycotina</taxon>
        <taxon>Exobasidiomycetes</taxon>
        <taxon>Entylomatales</taxon>
        <taxon>Entylomatales incertae sedis</taxon>
        <taxon>Tilletiopsis</taxon>
    </lineage>
</organism>
<feature type="region of interest" description="Disordered" evidence="3">
    <location>
        <begin position="282"/>
        <end position="306"/>
    </location>
</feature>
<evidence type="ECO:0000256" key="2">
    <source>
        <dbReference type="ARBA" id="ARBA00023002"/>
    </source>
</evidence>
<sequence length="306" mass="32770">MSLIIATGAHSGLLLLLTRPSSSARSGIDSLSALLASHPHSSLAEMPLDLADLRAVRAAAPRLAEQVKALQHGTQRTVVFLNAAIWPDAKHMSADEAGAADALHVDGNVEQSCAVNYLSHLILLKPLLPLLLDTPQARVVFTSSALHRRADPANLDSLFSSSAPSSGRDLYVHSKFLQALGVRRLARRLSASHPDASLQLVAVQPGFVPTTGLGRQASLFARAGMYAMSYLPLPFLESEEKAGETLCDALAKPLEAFERHSTAQQEAQAGVSETWLVKGGKVARPDERTGDEALQDKWWPAELADE</sequence>
<evidence type="ECO:0000256" key="3">
    <source>
        <dbReference type="SAM" id="MobiDB-lite"/>
    </source>
</evidence>
<dbReference type="InterPro" id="IPR036291">
    <property type="entry name" value="NAD(P)-bd_dom_sf"/>
</dbReference>
<gene>
    <name evidence="5" type="ORF">FA09DRAFT_147911</name>
</gene>
<dbReference type="GO" id="GO:0016491">
    <property type="term" value="F:oxidoreductase activity"/>
    <property type="evidence" value="ECO:0007669"/>
    <property type="project" value="UniProtKB-KW"/>
</dbReference>
<reference evidence="5 6" key="1">
    <citation type="journal article" date="2018" name="Mol. Biol. Evol.">
        <title>Broad Genomic Sampling Reveals a Smut Pathogenic Ancestry of the Fungal Clade Ustilaginomycotina.</title>
        <authorList>
            <person name="Kijpornyongpan T."/>
            <person name="Mondo S.J."/>
            <person name="Barry K."/>
            <person name="Sandor L."/>
            <person name="Lee J."/>
            <person name="Lipzen A."/>
            <person name="Pangilinan J."/>
            <person name="LaButti K."/>
            <person name="Hainaut M."/>
            <person name="Henrissat B."/>
            <person name="Grigoriev I.V."/>
            <person name="Spatafora J.W."/>
            <person name="Aime M.C."/>
        </authorList>
    </citation>
    <scope>NUCLEOTIDE SEQUENCE [LARGE SCALE GENOMIC DNA]</scope>
    <source>
        <strain evidence="5 6">MCA 4186</strain>
    </source>
</reference>
<dbReference type="PANTHER" id="PTHR24320:SF148">
    <property type="entry name" value="NAD(P)-BINDING ROSSMANN-FOLD SUPERFAMILY PROTEIN"/>
    <property type="match status" value="1"/>
</dbReference>
<dbReference type="PANTHER" id="PTHR24320">
    <property type="entry name" value="RETINOL DEHYDROGENASE"/>
    <property type="match status" value="1"/>
</dbReference>
<keyword evidence="4" id="KW-0732">Signal</keyword>
<dbReference type="Proteomes" id="UP000245946">
    <property type="component" value="Unassembled WGS sequence"/>
</dbReference>
<name>A0A316Z301_9BASI</name>